<sequence length="132" mass="14357">MRAVAGEAPGYVVEDFAYPRADKILEEQGILLKRGDGRIVLAPCEPGTGQLEVYSRATSSVCFQVTGSEGWLTMEIPSVYGVKANEYATEVDMTVGDEEKSFDVPANSWKAVGESADEQGRPHMLVEIRTAK</sequence>
<evidence type="ECO:0000313" key="2">
    <source>
        <dbReference type="Proteomes" id="UP000253742"/>
    </source>
</evidence>
<dbReference type="EMBL" id="QQBH01000011">
    <property type="protein sequence ID" value="RDD87737.1"/>
    <property type="molecule type" value="Genomic_DNA"/>
</dbReference>
<dbReference type="Proteomes" id="UP000253742">
    <property type="component" value="Unassembled WGS sequence"/>
</dbReference>
<comment type="caution">
    <text evidence="1">The sequence shown here is derived from an EMBL/GenBank/DDBJ whole genome shotgun (WGS) entry which is preliminary data.</text>
</comment>
<organism evidence="1 2">
    <name type="scientific">Streptomyces parvulus</name>
    <dbReference type="NCBI Taxonomy" id="146923"/>
    <lineage>
        <taxon>Bacteria</taxon>
        <taxon>Bacillati</taxon>
        <taxon>Actinomycetota</taxon>
        <taxon>Actinomycetes</taxon>
        <taxon>Kitasatosporales</taxon>
        <taxon>Streptomycetaceae</taxon>
        <taxon>Streptomyces</taxon>
    </lineage>
</organism>
<accession>A0A369V4X0</accession>
<evidence type="ECO:0000313" key="1">
    <source>
        <dbReference type="EMBL" id="RDD87737.1"/>
    </source>
</evidence>
<dbReference type="OrthoDB" id="3373619at2"/>
<dbReference type="AlphaFoldDB" id="A0A369V4X0"/>
<gene>
    <name evidence="1" type="ORF">DVZ84_18555</name>
</gene>
<reference evidence="1 2" key="1">
    <citation type="submission" date="2018-07" db="EMBL/GenBank/DDBJ databases">
        <title>Genome guided investigation of antibiotics producing actinomycetales strain isolated from a Macau mangrove ecosystem.</title>
        <authorList>
            <person name="Hu D."/>
        </authorList>
    </citation>
    <scope>NUCLEOTIDE SEQUENCE [LARGE SCALE GENOMIC DNA]</scope>
    <source>
        <strain evidence="1 2">2297</strain>
    </source>
</reference>
<name>A0A369V4X0_9ACTN</name>
<proteinExistence type="predicted"/>
<protein>
    <submittedName>
        <fullName evidence="1">Uncharacterized protein</fullName>
    </submittedName>
</protein>